<dbReference type="EMBL" id="FUYB01000009">
    <property type="protein sequence ID" value="SKA80900.1"/>
    <property type="molecule type" value="Genomic_DNA"/>
</dbReference>
<evidence type="ECO:0000256" key="12">
    <source>
        <dbReference type="HAMAP-Rule" id="MF_00974"/>
    </source>
</evidence>
<comment type="similarity">
    <text evidence="12 13">Belongs to the DnaG primase family.</text>
</comment>
<dbReference type="GO" id="GO:0003677">
    <property type="term" value="F:DNA binding"/>
    <property type="evidence" value="ECO:0007669"/>
    <property type="project" value="UniProtKB-KW"/>
</dbReference>
<dbReference type="SUPFAM" id="SSF57783">
    <property type="entry name" value="Zinc beta-ribbon"/>
    <property type="match status" value="1"/>
</dbReference>
<dbReference type="PANTHER" id="PTHR30313:SF2">
    <property type="entry name" value="DNA PRIMASE"/>
    <property type="match status" value="1"/>
</dbReference>
<evidence type="ECO:0000256" key="1">
    <source>
        <dbReference type="ARBA" id="ARBA00022478"/>
    </source>
</evidence>
<dbReference type="FunFam" id="3.40.1360.10:FF:000002">
    <property type="entry name" value="DNA primase"/>
    <property type="match status" value="1"/>
</dbReference>
<keyword evidence="1 12" id="KW-0240">DNA-directed RNA polymerase</keyword>
<dbReference type="GO" id="GO:0003899">
    <property type="term" value="F:DNA-directed RNA polymerase activity"/>
    <property type="evidence" value="ECO:0007669"/>
    <property type="project" value="UniProtKB-UniRule"/>
</dbReference>
<accession>A0A1T4WU58</accession>
<dbReference type="Gene3D" id="3.90.580.10">
    <property type="entry name" value="Zinc finger, CHC2-type domain"/>
    <property type="match status" value="1"/>
</dbReference>
<keyword evidence="6 12" id="KW-0479">Metal-binding</keyword>
<dbReference type="SMART" id="SM00766">
    <property type="entry name" value="DnaG_DnaB_bind"/>
    <property type="match status" value="1"/>
</dbReference>
<comment type="subunit">
    <text evidence="12">Monomer. Interacts with DnaB.</text>
</comment>
<dbReference type="InterPro" id="IPR006171">
    <property type="entry name" value="TOPRIM_dom"/>
</dbReference>
<evidence type="ECO:0000256" key="9">
    <source>
        <dbReference type="ARBA" id="ARBA00022842"/>
    </source>
</evidence>
<dbReference type="InterPro" id="IPR002694">
    <property type="entry name" value="Znf_CHC2"/>
</dbReference>
<keyword evidence="7 12" id="KW-0863">Zinc-finger</keyword>
<name>A0A1T4WU58_9GAMM</name>
<dbReference type="GO" id="GO:0005737">
    <property type="term" value="C:cytoplasm"/>
    <property type="evidence" value="ECO:0007669"/>
    <property type="project" value="TreeGrafter"/>
</dbReference>
<comment type="domain">
    <text evidence="12">Contains an N-terminal zinc-binding domain, a central core domain that contains the primase activity, and a C-terminal DnaB-binding domain.</text>
</comment>
<evidence type="ECO:0000256" key="2">
    <source>
        <dbReference type="ARBA" id="ARBA00022515"/>
    </source>
</evidence>
<dbReference type="GO" id="GO:0008270">
    <property type="term" value="F:zinc ion binding"/>
    <property type="evidence" value="ECO:0007669"/>
    <property type="project" value="UniProtKB-UniRule"/>
</dbReference>
<comment type="cofactor">
    <cofactor evidence="12 13 14">
        <name>Zn(2+)</name>
        <dbReference type="ChEBI" id="CHEBI:29105"/>
    </cofactor>
    <text evidence="12 13 14">Binds 1 zinc ion per monomer.</text>
</comment>
<keyword evidence="2 12" id="KW-0639">Primosome</keyword>
<evidence type="ECO:0000256" key="6">
    <source>
        <dbReference type="ARBA" id="ARBA00022723"/>
    </source>
</evidence>
<feature type="domain" description="Toprim" evidence="15">
    <location>
        <begin position="257"/>
        <end position="339"/>
    </location>
</feature>
<dbReference type="NCBIfam" id="TIGR01391">
    <property type="entry name" value="dnaG"/>
    <property type="match status" value="1"/>
</dbReference>
<dbReference type="Gene3D" id="3.40.1360.10">
    <property type="match status" value="1"/>
</dbReference>
<dbReference type="PIRSF" id="PIRSF002811">
    <property type="entry name" value="DnaG"/>
    <property type="match status" value="1"/>
</dbReference>
<evidence type="ECO:0000256" key="5">
    <source>
        <dbReference type="ARBA" id="ARBA00022705"/>
    </source>
</evidence>
<evidence type="ECO:0000256" key="3">
    <source>
        <dbReference type="ARBA" id="ARBA00022679"/>
    </source>
</evidence>
<dbReference type="PANTHER" id="PTHR30313">
    <property type="entry name" value="DNA PRIMASE"/>
    <property type="match status" value="1"/>
</dbReference>
<evidence type="ECO:0000256" key="11">
    <source>
        <dbReference type="ARBA" id="ARBA00023163"/>
    </source>
</evidence>
<dbReference type="HAMAP" id="MF_00974">
    <property type="entry name" value="DNA_primase_DnaG"/>
    <property type="match status" value="1"/>
</dbReference>
<dbReference type="Pfam" id="PF13155">
    <property type="entry name" value="Toprim_2"/>
    <property type="match status" value="1"/>
</dbReference>
<dbReference type="GO" id="GO:1990077">
    <property type="term" value="C:primosome complex"/>
    <property type="evidence" value="ECO:0007669"/>
    <property type="project" value="UniProtKB-KW"/>
</dbReference>
<dbReference type="InterPro" id="IPR036977">
    <property type="entry name" value="DNA_primase_Znf_CHC2"/>
</dbReference>
<evidence type="ECO:0000259" key="15">
    <source>
        <dbReference type="PROSITE" id="PS50880"/>
    </source>
</evidence>
<keyword evidence="11 12" id="KW-0804">Transcription</keyword>
<evidence type="ECO:0000313" key="17">
    <source>
        <dbReference type="Proteomes" id="UP000190460"/>
    </source>
</evidence>
<dbReference type="AlphaFoldDB" id="A0A1T4WU58"/>
<evidence type="ECO:0000256" key="13">
    <source>
        <dbReference type="PIRNR" id="PIRNR002811"/>
    </source>
</evidence>
<dbReference type="Gene3D" id="1.10.860.10">
    <property type="entry name" value="DNAb Helicase, Chain A"/>
    <property type="match status" value="1"/>
</dbReference>
<dbReference type="Gene3D" id="3.90.980.10">
    <property type="entry name" value="DNA primase, catalytic core, N-terminal domain"/>
    <property type="match status" value="1"/>
</dbReference>
<keyword evidence="4 12" id="KW-0548">Nucleotidyltransferase</keyword>
<dbReference type="SUPFAM" id="SSF56731">
    <property type="entry name" value="DNA primase core"/>
    <property type="match status" value="1"/>
</dbReference>
<gene>
    <name evidence="12" type="primary">dnaG</name>
    <name evidence="16" type="ORF">SAMN02745130_02134</name>
</gene>
<dbReference type="InterPro" id="IPR006295">
    <property type="entry name" value="DNA_primase_DnaG"/>
</dbReference>
<evidence type="ECO:0000256" key="8">
    <source>
        <dbReference type="ARBA" id="ARBA00022833"/>
    </source>
</evidence>
<keyword evidence="8 12" id="KW-0862">Zinc</keyword>
<dbReference type="InterPro" id="IPR034151">
    <property type="entry name" value="TOPRIM_DnaG_bac"/>
</dbReference>
<dbReference type="SMART" id="SM00400">
    <property type="entry name" value="ZnF_CHCC"/>
    <property type="match status" value="1"/>
</dbReference>
<dbReference type="SMART" id="SM00493">
    <property type="entry name" value="TOPRIM"/>
    <property type="match status" value="1"/>
</dbReference>
<dbReference type="InterPro" id="IPR016136">
    <property type="entry name" value="DNA_helicase_N/primase_C"/>
</dbReference>
<dbReference type="Pfam" id="PF08275">
    <property type="entry name" value="DNAG_N"/>
    <property type="match status" value="1"/>
</dbReference>
<protein>
    <recommendedName>
        <fullName evidence="12 13">DNA primase</fullName>
        <ecNumber evidence="12">2.7.7.101</ecNumber>
    </recommendedName>
</protein>
<dbReference type="Proteomes" id="UP000190460">
    <property type="component" value="Unassembled WGS sequence"/>
</dbReference>
<keyword evidence="10 12" id="KW-0238">DNA-binding</keyword>
<dbReference type="FunFam" id="3.90.980.10:FF:000001">
    <property type="entry name" value="DNA primase"/>
    <property type="match status" value="1"/>
</dbReference>
<dbReference type="FunFam" id="3.90.580.10:FF:000001">
    <property type="entry name" value="DNA primase"/>
    <property type="match status" value="1"/>
</dbReference>
<evidence type="ECO:0000256" key="10">
    <source>
        <dbReference type="ARBA" id="ARBA00023125"/>
    </source>
</evidence>
<sequence length="609" mass="68241">MTGRIPKDFIDQLLTRINIVDVIQARIPLKKAGREYMACCPFHGEKTPSFTVSPTKQFYHCFGCGVHGSAISFLMEYEHLDYTEAIEALARALGLEVPRENDAKSMPVAKKAKLTDLYSLLGEAAKHYAHCLSQAPDAQAYLQQRGLSAEVVQQYGLGFAPDDWHTTSRQFAAQYGQGQLLASGLQLKNETGKIYDRFRGRLMFPIRNRKGQVIGFGGRVLGTGTPKYLNSPETEVFHKGAELYGLFEARQYTRSLERLLVVEGYMDVIALAQFGLPYVVATLGTATTEQHINLLFRQVPEVVFCFDGDRAGKEAAWRALETALPELRDGREVRFLFLPSGEDPDTQIRKIGRLAFEEAVTKALPLSKFFILGLKANLGFTAEATLHVSEDSARFANEAKRLLELMPDILIKQPLRQEIQRLSGLALGTADLSVNPESVSMQPTKFTKFKAKYLEAKPEGVRAKTAKDFEVRKTPVRYAITLLVHSPELVTEIENPEKLLEWELPGVELLVQLVAAIENSHGLSAAAILERFRDTVHEKTLLKLMLWQPQSTDEALLKREFQDCLQRMKAQATAKAIERLLAKEQTQGLTESEKHDLFSLLNERSAKSL</sequence>
<dbReference type="InterPro" id="IPR037068">
    <property type="entry name" value="DNA_primase_core_N_sf"/>
</dbReference>
<organism evidence="16 17">
    <name type="scientific">Thiothrix eikelboomii</name>
    <dbReference type="NCBI Taxonomy" id="92487"/>
    <lineage>
        <taxon>Bacteria</taxon>
        <taxon>Pseudomonadati</taxon>
        <taxon>Pseudomonadota</taxon>
        <taxon>Gammaproteobacteria</taxon>
        <taxon>Thiotrichales</taxon>
        <taxon>Thiotrichaceae</taxon>
        <taxon>Thiothrix</taxon>
    </lineage>
</organism>
<dbReference type="Pfam" id="PF08278">
    <property type="entry name" value="DnaG_DnaB_bind"/>
    <property type="match status" value="1"/>
</dbReference>
<proteinExistence type="inferred from homology"/>
<evidence type="ECO:0000256" key="14">
    <source>
        <dbReference type="PIRSR" id="PIRSR002811-1"/>
    </source>
</evidence>
<keyword evidence="5 12" id="KW-0235">DNA replication</keyword>
<dbReference type="RefSeq" id="WP_078922600.1">
    <property type="nucleotide sequence ID" value="NZ_FUYB01000009.1"/>
</dbReference>
<keyword evidence="3 12" id="KW-0808">Transferase</keyword>
<dbReference type="STRING" id="92487.SAMN02745130_02134"/>
<dbReference type="InterPro" id="IPR013173">
    <property type="entry name" value="DNA_primase_DnaG_DnaB-bd_dom"/>
</dbReference>
<feature type="zinc finger region" description="CHC2-type" evidence="12 14">
    <location>
        <begin position="40"/>
        <end position="64"/>
    </location>
</feature>
<evidence type="ECO:0000256" key="7">
    <source>
        <dbReference type="ARBA" id="ARBA00022771"/>
    </source>
</evidence>
<comment type="catalytic activity">
    <reaction evidence="12">
        <text>ssDNA + n NTP = ssDNA/pppN(pN)n-1 hybrid + (n-1) diphosphate.</text>
        <dbReference type="EC" id="2.7.7.101"/>
    </reaction>
</comment>
<dbReference type="GO" id="GO:0006269">
    <property type="term" value="P:DNA replication, synthesis of primer"/>
    <property type="evidence" value="ECO:0007669"/>
    <property type="project" value="UniProtKB-UniRule"/>
</dbReference>
<keyword evidence="17" id="KW-1185">Reference proteome</keyword>
<dbReference type="InterPro" id="IPR050219">
    <property type="entry name" value="DnaG_primase"/>
</dbReference>
<dbReference type="InterPro" id="IPR013264">
    <property type="entry name" value="DNAG_N"/>
</dbReference>
<dbReference type="OrthoDB" id="9803773at2"/>
<reference evidence="16 17" key="1">
    <citation type="submission" date="2017-02" db="EMBL/GenBank/DDBJ databases">
        <authorList>
            <person name="Peterson S.W."/>
        </authorList>
    </citation>
    <scope>NUCLEOTIDE SEQUENCE [LARGE SCALE GENOMIC DNA]</scope>
    <source>
        <strain evidence="16 17">ATCC 49788</strain>
    </source>
</reference>
<dbReference type="CDD" id="cd03364">
    <property type="entry name" value="TOPRIM_DnaG_primases"/>
    <property type="match status" value="1"/>
</dbReference>
<dbReference type="PROSITE" id="PS50880">
    <property type="entry name" value="TOPRIM"/>
    <property type="match status" value="1"/>
</dbReference>
<dbReference type="EC" id="2.7.7.101" evidence="12"/>
<evidence type="ECO:0000313" key="16">
    <source>
        <dbReference type="EMBL" id="SKA80900.1"/>
    </source>
</evidence>
<dbReference type="GO" id="GO:0000428">
    <property type="term" value="C:DNA-directed RNA polymerase complex"/>
    <property type="evidence" value="ECO:0007669"/>
    <property type="project" value="UniProtKB-KW"/>
</dbReference>
<dbReference type="InterPro" id="IPR030846">
    <property type="entry name" value="DnaG_bac"/>
</dbReference>
<dbReference type="SUPFAM" id="SSF117023">
    <property type="entry name" value="DNA primase DnaG, C-terminal domain"/>
    <property type="match status" value="1"/>
</dbReference>
<keyword evidence="9" id="KW-0460">Magnesium</keyword>
<comment type="function">
    <text evidence="12 13">RNA polymerase that catalyzes the synthesis of short RNA molecules used as primers for DNA polymerase during DNA replication.</text>
</comment>
<dbReference type="Pfam" id="PF01807">
    <property type="entry name" value="Zn_ribbon_DnaG"/>
    <property type="match status" value="1"/>
</dbReference>
<evidence type="ECO:0000256" key="4">
    <source>
        <dbReference type="ARBA" id="ARBA00022695"/>
    </source>
</evidence>